<sequence>YQTQPMIEKMLYLLWDSGLKLGHRVHELADLPIVAREDITIKSAFLESRFIEGSKFLWTGIENALTEIRKENPEEFIRLKVEERRAQHKRYPLTMEPHLKEGVGGFRDANMVFWMGKLLYNVPRIRELDETIVDPEDYREYRIALEFLFRVRTALHIIAKKKVDQVRLDLLPDLTRLLKFPESYRGQLRLARRITGALRTVHLYSRIWLERLIGDYMPELYEACYLPEIRHRKLHTLVEELNRRAYEPFRIHPELLHELIHAERPERPDETLYRDLRSTFDRPSAYSVLAAFVEARILGYMIPPMKKVIDLPQFDGYHRYAVDRHSIETLRHMEQIEDPFIAELFDALEPEEKAMLKVVALLHDAGKGRKKDHHLVGASLFRVFAAKLGFSEPLIDAGARLILHHTLMSVTAQREDIYSEKTVLAFVSRFGSRKLLEMIYILTYADMKGVGTDVYNSHSARLLRTLYHQSLEALKYENRLDETAKRLQAVDRLKNSRAFKELPKSLQNKILSIPSNAFFIRHSTRRIIAIAQAAARMEEYTYHISNEQNLTIEVIRRHDLNLAWML</sequence>
<feature type="domain" description="HD" evidence="3">
    <location>
        <begin position="323"/>
        <end position="421"/>
    </location>
</feature>
<dbReference type="InterPro" id="IPR013546">
    <property type="entry name" value="PII_UdlTrfase/GS_AdlTrfase"/>
</dbReference>
<dbReference type="GO" id="GO:0008773">
    <property type="term" value="F:[protein-PII] uridylyltransferase activity"/>
    <property type="evidence" value="ECO:0007669"/>
    <property type="project" value="InterPro"/>
</dbReference>
<dbReference type="AlphaFoldDB" id="A0A7V2WM01"/>
<dbReference type="HAMAP" id="MF_00277">
    <property type="entry name" value="PII_uridylyl_transf"/>
    <property type="match status" value="1"/>
</dbReference>
<evidence type="ECO:0000259" key="3">
    <source>
        <dbReference type="Pfam" id="PF01966"/>
    </source>
</evidence>
<protein>
    <submittedName>
        <fullName evidence="5">HD domain-containing protein</fullName>
    </submittedName>
</protein>
<dbReference type="InterPro" id="IPR010043">
    <property type="entry name" value="UTase/UR"/>
</dbReference>
<organism evidence="5 6">
    <name type="scientific">Nitratifractor salsuginis</name>
    <dbReference type="NCBI Taxonomy" id="269261"/>
    <lineage>
        <taxon>Bacteria</taxon>
        <taxon>Pseudomonadati</taxon>
        <taxon>Campylobacterota</taxon>
        <taxon>Epsilonproteobacteria</taxon>
        <taxon>Campylobacterales</taxon>
        <taxon>Sulfurovaceae</taxon>
        <taxon>Nitratifractor</taxon>
    </lineage>
</organism>
<name>A0A7V2WM01_9BACT</name>
<feature type="domain" description="PII-uridylyltransferase/Glutamine-synthetase adenylyltransferase" evidence="4">
    <location>
        <begin position="76"/>
        <end position="204"/>
    </location>
</feature>
<dbReference type="Pfam" id="PF08335">
    <property type="entry name" value="GlnD_UR_UTase"/>
    <property type="match status" value="1"/>
</dbReference>
<dbReference type="InterPro" id="IPR006674">
    <property type="entry name" value="HD_domain"/>
</dbReference>
<keyword evidence="1" id="KW-0808">Transferase</keyword>
<evidence type="ECO:0000313" key="6">
    <source>
        <dbReference type="Proteomes" id="UP000885722"/>
    </source>
</evidence>
<proteinExistence type="inferred from homology"/>
<dbReference type="Gene3D" id="1.10.3090.10">
    <property type="entry name" value="cca-adding enzyme, domain 2"/>
    <property type="match status" value="1"/>
</dbReference>
<evidence type="ECO:0000313" key="5">
    <source>
        <dbReference type="EMBL" id="HFC03836.1"/>
    </source>
</evidence>
<dbReference type="Proteomes" id="UP000885722">
    <property type="component" value="Unassembled WGS sequence"/>
</dbReference>
<dbReference type="Pfam" id="PF01966">
    <property type="entry name" value="HD"/>
    <property type="match status" value="1"/>
</dbReference>
<evidence type="ECO:0000256" key="1">
    <source>
        <dbReference type="ARBA" id="ARBA00022679"/>
    </source>
</evidence>
<keyword evidence="2" id="KW-0378">Hydrolase</keyword>
<dbReference type="SUPFAM" id="SSF109604">
    <property type="entry name" value="HD-domain/PDEase-like"/>
    <property type="match status" value="1"/>
</dbReference>
<reference evidence="5" key="1">
    <citation type="journal article" date="2020" name="mSystems">
        <title>Genome- and Community-Level Interaction Insights into Carbon Utilization and Element Cycling Functions of Hydrothermarchaeota in Hydrothermal Sediment.</title>
        <authorList>
            <person name="Zhou Z."/>
            <person name="Liu Y."/>
            <person name="Xu W."/>
            <person name="Pan J."/>
            <person name="Luo Z.H."/>
            <person name="Li M."/>
        </authorList>
    </citation>
    <scope>NUCLEOTIDE SEQUENCE [LARGE SCALE GENOMIC DNA]</scope>
    <source>
        <strain evidence="5">HyVt-513</strain>
    </source>
</reference>
<feature type="non-terminal residue" evidence="5">
    <location>
        <position position="566"/>
    </location>
</feature>
<dbReference type="EMBL" id="DRNO01000207">
    <property type="protein sequence ID" value="HFC03836.1"/>
    <property type="molecule type" value="Genomic_DNA"/>
</dbReference>
<dbReference type="SUPFAM" id="SSF81593">
    <property type="entry name" value="Nucleotidyltransferase substrate binding subunit/domain"/>
    <property type="match status" value="1"/>
</dbReference>
<evidence type="ECO:0000259" key="4">
    <source>
        <dbReference type="Pfam" id="PF08335"/>
    </source>
</evidence>
<accession>A0A7V2WM01</accession>
<comment type="caution">
    <text evidence="5">The sequence shown here is derived from an EMBL/GenBank/DDBJ whole genome shotgun (WGS) entry which is preliminary data.</text>
</comment>
<gene>
    <name evidence="5" type="ORF">ENJ74_03075</name>
</gene>
<dbReference type="GO" id="GO:0016787">
    <property type="term" value="F:hydrolase activity"/>
    <property type="evidence" value="ECO:0007669"/>
    <property type="project" value="UniProtKB-KW"/>
</dbReference>
<dbReference type="PANTHER" id="PTHR47320:SF1">
    <property type="entry name" value="BIFUNCTIONAL URIDYLYLTRANSFERASE_URIDYLYL-REMOVING ENZYME"/>
    <property type="match status" value="1"/>
</dbReference>
<feature type="non-terminal residue" evidence="5">
    <location>
        <position position="1"/>
    </location>
</feature>
<dbReference type="PANTHER" id="PTHR47320">
    <property type="entry name" value="BIFUNCTIONAL URIDYLYLTRANSFERASE/URIDYLYL-REMOVING ENZYME"/>
    <property type="match status" value="1"/>
</dbReference>
<evidence type="ECO:0000256" key="2">
    <source>
        <dbReference type="ARBA" id="ARBA00022801"/>
    </source>
</evidence>